<dbReference type="Pfam" id="PF17039">
    <property type="entry name" value="Glyco_tran_10_N"/>
    <property type="match status" value="1"/>
</dbReference>
<feature type="compositionally biased region" description="Polar residues" evidence="13">
    <location>
        <begin position="37"/>
        <end position="50"/>
    </location>
</feature>
<comment type="similarity">
    <text evidence="3 12">Belongs to the glycosyltransferase 10 family.</text>
</comment>
<evidence type="ECO:0000256" key="5">
    <source>
        <dbReference type="ARBA" id="ARBA00022679"/>
    </source>
</evidence>
<evidence type="ECO:0000256" key="3">
    <source>
        <dbReference type="ARBA" id="ARBA00008919"/>
    </source>
</evidence>
<evidence type="ECO:0000313" key="16">
    <source>
        <dbReference type="EMBL" id="CAH3013676.1"/>
    </source>
</evidence>
<evidence type="ECO:0000256" key="1">
    <source>
        <dbReference type="ARBA" id="ARBA00004323"/>
    </source>
</evidence>
<dbReference type="PANTHER" id="PTHR48438:SF1">
    <property type="entry name" value="ALPHA-(1,3)-FUCOSYLTRANSFERASE C-RELATED"/>
    <property type="match status" value="1"/>
</dbReference>
<sequence length="624" mass="70727">MEFSNTRPHPSVLKHSAVKRVGKKKSTATHSTDRRTSLGSKSNRNPNFNQGKEKSTRRSYQRTYRPVLRPTKLRTRFNVKSKSYRSFKQEKQAETATITSVKPTIISALTTLLDPQRPERTAFSTIQTPLNPTEKSTYFTLKSSTNPSFIQEATTTSKRLTDTSTHRLTYSSLKSTQASFTARTSTATSLNPTDISTHFKLKSQNNPSFNRKPTTNSKHLTDISKHRLIYTHSESLKSQTQLSSTASSARNPTSLDTVSKNTYADLKTNKNYPSLSDLPGKRIPTTEATGPRVVLIYTAFFGSNPWKGLENSQSWTHFKGKPCPVQNCVVSYKTEEFSSSNVVIFHGRDMPNVNTLRELHNKRPPKQAWVYFILESPAHSPDARQYGGLFNWTMTYRRDSDVYFPYGFFKPLQADDEKPQASRDYSLGKDKLVVWTVSNCAGKRFSYVNKLKQFVQVDIFGRCGGGGCARNSGDCSRILQSYKFQLAFENTECLDYVTEKYWGSPLENGIVPIVMGGADYKKIAIPGSYINVLDFPSVKALADYLLYLDKNSTAYNEYFSWKGKYKLGGVLQNGLDGNYHWMCDLCALANNASVRNNVYEHLEQFWSKEQCNLFSEEFNTIISR</sequence>
<keyword evidence="4 12" id="KW-0328">Glycosyltransferase</keyword>
<feature type="region of interest" description="Disordered" evidence="13">
    <location>
        <begin position="1"/>
        <end position="63"/>
    </location>
</feature>
<dbReference type="InterPro" id="IPR001503">
    <property type="entry name" value="Glyco_trans_10"/>
</dbReference>
<evidence type="ECO:0000256" key="2">
    <source>
        <dbReference type="ARBA" id="ARBA00004922"/>
    </source>
</evidence>
<keyword evidence="8" id="KW-1133">Transmembrane helix</keyword>
<feature type="domain" description="Fucosyltransferase N-terminal" evidence="15">
    <location>
        <begin position="292"/>
        <end position="407"/>
    </location>
</feature>
<evidence type="ECO:0000256" key="13">
    <source>
        <dbReference type="SAM" id="MobiDB-lite"/>
    </source>
</evidence>
<evidence type="ECO:0000256" key="4">
    <source>
        <dbReference type="ARBA" id="ARBA00022676"/>
    </source>
</evidence>
<feature type="compositionally biased region" description="Basic residues" evidence="13">
    <location>
        <begin position="16"/>
        <end position="27"/>
    </location>
</feature>
<evidence type="ECO:0000259" key="14">
    <source>
        <dbReference type="Pfam" id="PF00852"/>
    </source>
</evidence>
<evidence type="ECO:0000259" key="15">
    <source>
        <dbReference type="Pfam" id="PF17039"/>
    </source>
</evidence>
<evidence type="ECO:0000256" key="7">
    <source>
        <dbReference type="ARBA" id="ARBA00022968"/>
    </source>
</evidence>
<dbReference type="InterPro" id="IPR038577">
    <property type="entry name" value="GT10-like_C_sf"/>
</dbReference>
<dbReference type="Gene3D" id="3.40.50.11660">
    <property type="entry name" value="Glycosyl transferase family 10, C-terminal domain"/>
    <property type="match status" value="1"/>
</dbReference>
<comment type="subcellular location">
    <subcellularLocation>
        <location evidence="1">Golgi apparatus membrane</location>
        <topology evidence="1">Single-pass type II membrane protein</topology>
    </subcellularLocation>
    <subcellularLocation>
        <location evidence="12">Golgi apparatus</location>
        <location evidence="12">Golgi stack membrane</location>
        <topology evidence="12">Single-pass type II membrane protein</topology>
    </subcellularLocation>
</comment>
<keyword evidence="10" id="KW-0472">Membrane</keyword>
<evidence type="ECO:0000256" key="8">
    <source>
        <dbReference type="ARBA" id="ARBA00022989"/>
    </source>
</evidence>
<comment type="caution">
    <text evidence="16">The sequence shown here is derived from an EMBL/GenBank/DDBJ whole genome shotgun (WGS) entry which is preliminary data.</text>
</comment>
<dbReference type="Pfam" id="PF00852">
    <property type="entry name" value="Glyco_transf_10"/>
    <property type="match status" value="1"/>
</dbReference>
<evidence type="ECO:0000256" key="6">
    <source>
        <dbReference type="ARBA" id="ARBA00022692"/>
    </source>
</evidence>
<evidence type="ECO:0000256" key="10">
    <source>
        <dbReference type="ARBA" id="ARBA00023136"/>
    </source>
</evidence>
<keyword evidence="5 12" id="KW-0808">Transferase</keyword>
<dbReference type="InterPro" id="IPR031481">
    <property type="entry name" value="Glyco_tran_10_N"/>
</dbReference>
<dbReference type="SUPFAM" id="SSF53756">
    <property type="entry name" value="UDP-Glycosyltransferase/glycogen phosphorylase"/>
    <property type="match status" value="1"/>
</dbReference>
<reference evidence="16 17" key="1">
    <citation type="submission" date="2022-05" db="EMBL/GenBank/DDBJ databases">
        <authorList>
            <consortium name="Genoscope - CEA"/>
            <person name="William W."/>
        </authorList>
    </citation>
    <scope>NUCLEOTIDE SEQUENCE [LARGE SCALE GENOMIC DNA]</scope>
</reference>
<keyword evidence="6 12" id="KW-0812">Transmembrane</keyword>
<comment type="pathway">
    <text evidence="2">Protein modification; protein glycosylation.</text>
</comment>
<dbReference type="EC" id="2.4.1.-" evidence="12"/>
<name>A0ABN8LIE8_9CNID</name>
<dbReference type="Proteomes" id="UP001159427">
    <property type="component" value="Unassembled WGS sequence"/>
</dbReference>
<organism evidence="16 17">
    <name type="scientific">Porites evermanni</name>
    <dbReference type="NCBI Taxonomy" id="104178"/>
    <lineage>
        <taxon>Eukaryota</taxon>
        <taxon>Metazoa</taxon>
        <taxon>Cnidaria</taxon>
        <taxon>Anthozoa</taxon>
        <taxon>Hexacorallia</taxon>
        <taxon>Scleractinia</taxon>
        <taxon>Fungiina</taxon>
        <taxon>Poritidae</taxon>
        <taxon>Porites</taxon>
    </lineage>
</organism>
<evidence type="ECO:0000256" key="11">
    <source>
        <dbReference type="ARBA" id="ARBA00023180"/>
    </source>
</evidence>
<protein>
    <recommendedName>
        <fullName evidence="12">Fucosyltransferase</fullName>
        <ecNumber evidence="12">2.4.1.-</ecNumber>
    </recommendedName>
</protein>
<keyword evidence="17" id="KW-1185">Reference proteome</keyword>
<dbReference type="PANTHER" id="PTHR48438">
    <property type="entry name" value="ALPHA-(1,3)-FUCOSYLTRANSFERASE C-RELATED"/>
    <property type="match status" value="1"/>
</dbReference>
<evidence type="ECO:0000256" key="12">
    <source>
        <dbReference type="RuleBase" id="RU003832"/>
    </source>
</evidence>
<evidence type="ECO:0000313" key="17">
    <source>
        <dbReference type="Proteomes" id="UP001159427"/>
    </source>
</evidence>
<keyword evidence="9 12" id="KW-0333">Golgi apparatus</keyword>
<dbReference type="InterPro" id="IPR055270">
    <property type="entry name" value="Glyco_tran_10_C"/>
</dbReference>
<keyword evidence="7" id="KW-0735">Signal-anchor</keyword>
<proteinExistence type="inferred from homology"/>
<gene>
    <name evidence="16" type="ORF">PEVE_00013401</name>
</gene>
<dbReference type="EMBL" id="CALNXI010000002">
    <property type="protein sequence ID" value="CAH3013676.1"/>
    <property type="molecule type" value="Genomic_DNA"/>
</dbReference>
<keyword evidence="11" id="KW-0325">Glycoprotein</keyword>
<feature type="domain" description="Fucosyltransferase C-terminal" evidence="14">
    <location>
        <begin position="428"/>
        <end position="604"/>
    </location>
</feature>
<evidence type="ECO:0000256" key="9">
    <source>
        <dbReference type="ARBA" id="ARBA00023034"/>
    </source>
</evidence>
<accession>A0ABN8LIE8</accession>